<dbReference type="InterPro" id="IPR001680">
    <property type="entry name" value="WD40_rpt"/>
</dbReference>
<protein>
    <recommendedName>
        <fullName evidence="5">Activating molecule in BECN1-regulated autophagy protein 1</fullName>
    </recommendedName>
</protein>
<dbReference type="GO" id="GO:0080008">
    <property type="term" value="C:Cul4-RING E3 ubiquitin ligase complex"/>
    <property type="evidence" value="ECO:0007669"/>
    <property type="project" value="TreeGrafter"/>
</dbReference>
<dbReference type="Pfam" id="PF00400">
    <property type="entry name" value="WD40"/>
    <property type="match status" value="1"/>
</dbReference>
<sequence length="1124" mass="121943">MKAKHSLVSYLTNREIGNSLWSKKQSTWQHDAASVVAEEKATSPTKNMACELSGRSRSTFLITFSPNGQFIGSTHGDHAVRVTDVTSGKCLHVLKGHPRTPWSIAFHPISNNLLASGCLAGHVRIWDLHGGGCEVWKTPKNTVVTSLTFHPAGQVLLIATSNNILFWDWSQPQPFAQCATRSVFEKVRWVQFDSLGHFLYTGISNTTSVQGEDAEEASTTDNDPSVRQGDANQLRDRYQMIVEQITSMQRDGVLSGTVSDWHIMSRRQSDSQTDSRDESQVDEPAAATTSDEVESDGDNEFHQSPDHSQSLEDATNYASLVTLATRAAMITRLGTSGRAPSVMRQTASASHGAADDTTIDTRMSWAPTEGLWSTLGATSTSAAHDPRSVSPRQSSVVRSEDAPQSDVHERCGGASSGGSRCSTSVHSSPLRRTDTTVPSSNAARVVASTDTPQTDFPQCTVQSRPATGRSTDEVSSESARMRRVSRMVLPPVLGNCAQSTTVESHFSPVHMSSSNTQSSDDTPAASVSETSSENLQAESRQSIGLSSVQATQLGFNPPEGSTSTEVTSLNTSWESASMRTRPRLVHIPRTNASTAAADGARSSRSITSQSQPECATTWPSRQEQGGEEVEQNGAAVEWPQSQQSHMTDEAVAFIPDVSSQNQHRCTVLGESRRPAAFSSVQARTVGAKPQEGSTGAEATPASTSGEGASMRTRPRLIVRVPRTNASTAAADGGRGSSSITSQSRSERATTWWSRQEQAGDEDGAGWPGLHRIDLSANQQSDAGAAGANWSVHRRWSGALQQRVWTMRRELARRRQERRETQRRWHMSPRHHLHPHYSVSILDGSSRSNNGLQAAINRAIAGAFTARGEASVASNIDNLTHRIQRWDISSHFQMPNIDDKDVNIVVSHCKMHNDTSCDISKDGTLLTTFVPSHQGFPDDTILGVFSLCPETLGQCMFTKSFGPNAISVSLSPLNNYVLVGLAARRLAWVFAQQMVGQVYRLKTAVAGEDSMQTSCDFQHVCDLMHPCDTDMQSHVSVNTACWLPDVGQGIAYATNKGDLHICTPGCDEASEKTGSGSGPHEFNSVRQNLMQMLGLTVPRRMHYSALGRQRQTTGSQTDPSYDHSD</sequence>
<name>A0AAD9KHZ5_RIDPI</name>
<gene>
    <name evidence="3" type="ORF">NP493_1100g00031</name>
</gene>
<dbReference type="PROSITE" id="PS50082">
    <property type="entry name" value="WD_REPEATS_2"/>
    <property type="match status" value="1"/>
</dbReference>
<evidence type="ECO:0000313" key="4">
    <source>
        <dbReference type="Proteomes" id="UP001209878"/>
    </source>
</evidence>
<dbReference type="GO" id="GO:0000423">
    <property type="term" value="P:mitophagy"/>
    <property type="evidence" value="ECO:0007669"/>
    <property type="project" value="TreeGrafter"/>
</dbReference>
<evidence type="ECO:0000256" key="2">
    <source>
        <dbReference type="SAM" id="MobiDB-lite"/>
    </source>
</evidence>
<keyword evidence="4" id="KW-1185">Reference proteome</keyword>
<dbReference type="SUPFAM" id="SSF50978">
    <property type="entry name" value="WD40 repeat-like"/>
    <property type="match status" value="1"/>
</dbReference>
<dbReference type="SMART" id="SM00320">
    <property type="entry name" value="WD40"/>
    <property type="match status" value="4"/>
</dbReference>
<feature type="region of interest" description="Disordered" evidence="2">
    <location>
        <begin position="504"/>
        <end position="577"/>
    </location>
</feature>
<dbReference type="InterPro" id="IPR036322">
    <property type="entry name" value="WD40_repeat_dom_sf"/>
</dbReference>
<feature type="compositionally biased region" description="Low complexity" evidence="2">
    <location>
        <begin position="417"/>
        <end position="428"/>
    </location>
</feature>
<feature type="compositionally biased region" description="Basic and acidic residues" evidence="2">
    <location>
        <begin position="398"/>
        <end position="411"/>
    </location>
</feature>
<evidence type="ECO:0008006" key="5">
    <source>
        <dbReference type="Google" id="ProtNLM"/>
    </source>
</evidence>
<dbReference type="AlphaFoldDB" id="A0AAD9KHZ5"/>
<proteinExistence type="predicted"/>
<dbReference type="InterPro" id="IPR052596">
    <property type="entry name" value="AMBRA1_autophagy"/>
</dbReference>
<dbReference type="InterPro" id="IPR015943">
    <property type="entry name" value="WD40/YVTN_repeat-like_dom_sf"/>
</dbReference>
<feature type="region of interest" description="Disordered" evidence="2">
    <location>
        <begin position="590"/>
        <end position="645"/>
    </location>
</feature>
<feature type="region of interest" description="Disordered" evidence="2">
    <location>
        <begin position="677"/>
        <end position="762"/>
    </location>
</feature>
<feature type="region of interest" description="Disordered" evidence="2">
    <location>
        <begin position="1104"/>
        <end position="1124"/>
    </location>
</feature>
<dbReference type="Gene3D" id="2.130.10.10">
    <property type="entry name" value="YVTN repeat-like/Quinoprotein amine dehydrogenase"/>
    <property type="match status" value="1"/>
</dbReference>
<feature type="repeat" description="WD" evidence="1">
    <location>
        <begin position="94"/>
        <end position="128"/>
    </location>
</feature>
<evidence type="ECO:0000256" key="1">
    <source>
        <dbReference type="PROSITE-ProRule" id="PRU00221"/>
    </source>
</evidence>
<dbReference type="PANTHER" id="PTHR22874:SF1">
    <property type="entry name" value="ACTIVATING MOLECULE IN BECN1-REGULATED AUTOPHAGY PROTEIN 1"/>
    <property type="match status" value="1"/>
</dbReference>
<organism evidence="3 4">
    <name type="scientific">Ridgeia piscesae</name>
    <name type="common">Tubeworm</name>
    <dbReference type="NCBI Taxonomy" id="27915"/>
    <lineage>
        <taxon>Eukaryota</taxon>
        <taxon>Metazoa</taxon>
        <taxon>Spiralia</taxon>
        <taxon>Lophotrochozoa</taxon>
        <taxon>Annelida</taxon>
        <taxon>Polychaeta</taxon>
        <taxon>Sedentaria</taxon>
        <taxon>Canalipalpata</taxon>
        <taxon>Sabellida</taxon>
        <taxon>Siboglinidae</taxon>
        <taxon>Ridgeia</taxon>
    </lineage>
</organism>
<feature type="compositionally biased region" description="Polar residues" evidence="2">
    <location>
        <begin position="1108"/>
        <end position="1118"/>
    </location>
</feature>
<feature type="region of interest" description="Disordered" evidence="2">
    <location>
        <begin position="209"/>
        <end position="233"/>
    </location>
</feature>
<dbReference type="GO" id="GO:1990756">
    <property type="term" value="F:ubiquitin-like ligase-substrate adaptor activity"/>
    <property type="evidence" value="ECO:0007669"/>
    <property type="project" value="TreeGrafter"/>
</dbReference>
<feature type="compositionally biased region" description="Polar residues" evidence="2">
    <location>
        <begin position="435"/>
        <end position="469"/>
    </location>
</feature>
<reference evidence="3" key="1">
    <citation type="journal article" date="2023" name="Mol. Biol. Evol.">
        <title>Third-Generation Sequencing Reveals the Adaptive Role of the Epigenome in Three Deep-Sea Polychaetes.</title>
        <authorList>
            <person name="Perez M."/>
            <person name="Aroh O."/>
            <person name="Sun Y."/>
            <person name="Lan Y."/>
            <person name="Juniper S.K."/>
            <person name="Young C.R."/>
            <person name="Angers B."/>
            <person name="Qian P.Y."/>
        </authorList>
    </citation>
    <scope>NUCLEOTIDE SEQUENCE</scope>
    <source>
        <strain evidence="3">R07B-5</strain>
    </source>
</reference>
<keyword evidence="1" id="KW-0853">WD repeat</keyword>
<dbReference type="GO" id="GO:0000045">
    <property type="term" value="P:autophagosome assembly"/>
    <property type="evidence" value="ECO:0007669"/>
    <property type="project" value="TreeGrafter"/>
</dbReference>
<dbReference type="PANTHER" id="PTHR22874">
    <property type="entry name" value="ACTIVATING MOLECULE IN BECN1-REGULATED AUTOPHAGY PROTEIN 1"/>
    <property type="match status" value="1"/>
</dbReference>
<dbReference type="EMBL" id="JAODUO010001100">
    <property type="protein sequence ID" value="KAK2171120.1"/>
    <property type="molecule type" value="Genomic_DNA"/>
</dbReference>
<evidence type="ECO:0000313" key="3">
    <source>
        <dbReference type="EMBL" id="KAK2171120.1"/>
    </source>
</evidence>
<feature type="region of interest" description="Disordered" evidence="2">
    <location>
        <begin position="264"/>
        <end position="313"/>
    </location>
</feature>
<feature type="compositionally biased region" description="Polar residues" evidence="2">
    <location>
        <begin position="602"/>
        <end position="621"/>
    </location>
</feature>
<accession>A0AAD9KHZ5</accession>
<feature type="compositionally biased region" description="Low complexity" evidence="2">
    <location>
        <begin position="388"/>
        <end position="397"/>
    </location>
</feature>
<comment type="caution">
    <text evidence="3">The sequence shown here is derived from an EMBL/GenBank/DDBJ whole genome shotgun (WGS) entry which is preliminary data.</text>
</comment>
<feature type="region of interest" description="Disordered" evidence="2">
    <location>
        <begin position="378"/>
        <end position="481"/>
    </location>
</feature>
<dbReference type="Proteomes" id="UP001209878">
    <property type="component" value="Unassembled WGS sequence"/>
</dbReference>
<feature type="compositionally biased region" description="Basic and acidic residues" evidence="2">
    <location>
        <begin position="267"/>
        <end position="279"/>
    </location>
</feature>